<evidence type="ECO:0000313" key="1">
    <source>
        <dbReference type="EMBL" id="GAA3965261.1"/>
    </source>
</evidence>
<gene>
    <name evidence="1" type="ORF">GCM10022278_23870</name>
</gene>
<comment type="caution">
    <text evidence="1">The sequence shown here is derived from an EMBL/GenBank/DDBJ whole genome shotgun (WGS) entry which is preliminary data.</text>
</comment>
<keyword evidence="2" id="KW-1185">Reference proteome</keyword>
<evidence type="ECO:0000313" key="2">
    <source>
        <dbReference type="Proteomes" id="UP001501337"/>
    </source>
</evidence>
<dbReference type="RefSeq" id="WP_344806625.1">
    <property type="nucleotide sequence ID" value="NZ_BAABBO010000010.1"/>
</dbReference>
<proteinExistence type="predicted"/>
<dbReference type="EMBL" id="BAABBO010000010">
    <property type="protein sequence ID" value="GAA3965261.1"/>
    <property type="molecule type" value="Genomic_DNA"/>
</dbReference>
<protein>
    <submittedName>
        <fullName evidence="1">Uncharacterized protein</fullName>
    </submittedName>
</protein>
<reference evidence="2" key="1">
    <citation type="journal article" date="2019" name="Int. J. Syst. Evol. Microbiol.">
        <title>The Global Catalogue of Microorganisms (GCM) 10K type strain sequencing project: providing services to taxonomists for standard genome sequencing and annotation.</title>
        <authorList>
            <consortium name="The Broad Institute Genomics Platform"/>
            <consortium name="The Broad Institute Genome Sequencing Center for Infectious Disease"/>
            <person name="Wu L."/>
            <person name="Ma J."/>
        </authorList>
    </citation>
    <scope>NUCLEOTIDE SEQUENCE [LARGE SCALE GENOMIC DNA]</scope>
    <source>
        <strain evidence="2">JCM 17555</strain>
    </source>
</reference>
<sequence>MNQCIRKTGQSSVSSLPLIIGLVAFTPSIAVALETLCTRDEYVFWSCSAAGKVYSLCGQSAESPDTGYLQYRAGPATRPDIIYPASQTPATDNFRYQLLNRAAAVHFESAGFQHSIYESINAEASIDVEKDGKRLLSVRCDSSSNTLTLTSTINEFKAMGIYD</sequence>
<organism evidence="1 2">
    <name type="scientific">Allohahella marinimesophila</name>
    <dbReference type="NCBI Taxonomy" id="1054972"/>
    <lineage>
        <taxon>Bacteria</taxon>
        <taxon>Pseudomonadati</taxon>
        <taxon>Pseudomonadota</taxon>
        <taxon>Gammaproteobacteria</taxon>
        <taxon>Oceanospirillales</taxon>
        <taxon>Hahellaceae</taxon>
        <taxon>Allohahella</taxon>
    </lineage>
</organism>
<dbReference type="Proteomes" id="UP001501337">
    <property type="component" value="Unassembled WGS sequence"/>
</dbReference>
<accession>A0ABP7PH20</accession>
<name>A0ABP7PH20_9GAMM</name>